<dbReference type="PANTHER" id="PTHR47271:SF2">
    <property type="entry name" value="ARGININE DEIMINASE"/>
    <property type="match status" value="1"/>
</dbReference>
<comment type="catalytic activity">
    <reaction evidence="3">
        <text>L-arginine + H2O = L-citrulline + NH4(+)</text>
        <dbReference type="Rhea" id="RHEA:19597"/>
        <dbReference type="ChEBI" id="CHEBI:15377"/>
        <dbReference type="ChEBI" id="CHEBI:28938"/>
        <dbReference type="ChEBI" id="CHEBI:32682"/>
        <dbReference type="ChEBI" id="CHEBI:57743"/>
        <dbReference type="EC" id="3.5.3.6"/>
    </reaction>
</comment>
<dbReference type="SUPFAM" id="SSF55909">
    <property type="entry name" value="Pentein"/>
    <property type="match status" value="1"/>
</dbReference>
<feature type="compositionally biased region" description="Basic and acidic residues" evidence="4">
    <location>
        <begin position="1"/>
        <end position="10"/>
    </location>
</feature>
<protein>
    <recommendedName>
        <fullName evidence="2">arginine deiminase</fullName>
        <ecNumber evidence="2">3.5.3.6</ecNumber>
    </recommendedName>
</protein>
<evidence type="ECO:0000256" key="3">
    <source>
        <dbReference type="ARBA" id="ARBA00049429"/>
    </source>
</evidence>
<proteinExistence type="predicted"/>
<dbReference type="PANTHER" id="PTHR47271">
    <property type="entry name" value="ARGININE DEIMINASE"/>
    <property type="match status" value="1"/>
</dbReference>
<dbReference type="EMBL" id="BAABWN010000001">
    <property type="protein sequence ID" value="GAA6166341.1"/>
    <property type="molecule type" value="Genomic_DNA"/>
</dbReference>
<evidence type="ECO:0000256" key="2">
    <source>
        <dbReference type="ARBA" id="ARBA00012171"/>
    </source>
</evidence>
<dbReference type="Gene3D" id="3.75.10.10">
    <property type="entry name" value="L-arginine/glycine Amidinotransferase, Chain A"/>
    <property type="match status" value="1"/>
</dbReference>
<organism evidence="5 6">
    <name type="scientific">Sessilibacter corallicola</name>
    <dbReference type="NCBI Taxonomy" id="2904075"/>
    <lineage>
        <taxon>Bacteria</taxon>
        <taxon>Pseudomonadati</taxon>
        <taxon>Pseudomonadota</taxon>
        <taxon>Gammaproteobacteria</taxon>
        <taxon>Cellvibrionales</taxon>
        <taxon>Cellvibrionaceae</taxon>
        <taxon>Sessilibacter</taxon>
    </lineage>
</organism>
<reference evidence="5 6" key="1">
    <citation type="submission" date="2024-04" db="EMBL/GenBank/DDBJ databases">
        <title>Draft genome sequence of Sessilibacter corallicola NBRC 116591.</title>
        <authorList>
            <person name="Miyakawa T."/>
            <person name="Kusuya Y."/>
            <person name="Miura T."/>
        </authorList>
    </citation>
    <scope>NUCLEOTIDE SEQUENCE [LARGE SCALE GENOMIC DNA]</scope>
    <source>
        <strain evidence="5 6">KU-00831-HH</strain>
    </source>
</reference>
<evidence type="ECO:0000313" key="6">
    <source>
        <dbReference type="Proteomes" id="UP001465153"/>
    </source>
</evidence>
<evidence type="ECO:0000256" key="4">
    <source>
        <dbReference type="SAM" id="MobiDB-lite"/>
    </source>
</evidence>
<keyword evidence="6" id="KW-1185">Reference proteome</keyword>
<evidence type="ECO:0000256" key="1">
    <source>
        <dbReference type="ARBA" id="ARBA00005213"/>
    </source>
</evidence>
<comment type="caution">
    <text evidence="5">The sequence shown here is derived from an EMBL/GenBank/DDBJ whole genome shotgun (WGS) entry which is preliminary data.</text>
</comment>
<sequence length="309" mass="34647">MAEFSFKNRQDGGNTQPLEHWGMDSEYGVLTDILLGPVDNFGWLPSNATARRTLRKGDVFDAAVAAEQHQTMREIYQSAGVNVHMLKPDANHPYQIFARDSSVMTPWGPIITQMSNHWRRGEWTELVRFYHRMNIPVYDMVSTGTFEGGDFHILKPGVVACGYSGDRTTKAAIDQVSAWFEAEGWEFYAYEFDPFYLHLDVLFSMLTEGLAVACIDALEPEFIQWLKAKNIELIDVSFKNAMHHMGCNVVALGNDRVLLPAEASSLIDACKANGLEVMTVDVSMISRGGGSLHCMCQPLKRESVVKKVK</sequence>
<name>A0ABQ0A3W4_9GAMM</name>
<comment type="pathway">
    <text evidence="1">Amino-acid degradation; L-arginine degradation via ADI pathway; carbamoyl phosphate from L-arginine: step 1/2.</text>
</comment>
<feature type="region of interest" description="Disordered" evidence="4">
    <location>
        <begin position="1"/>
        <end position="20"/>
    </location>
</feature>
<dbReference type="EC" id="3.5.3.6" evidence="2"/>
<accession>A0ABQ0A3W4</accession>
<dbReference type="Proteomes" id="UP001465153">
    <property type="component" value="Unassembled WGS sequence"/>
</dbReference>
<gene>
    <name evidence="5" type="ORF">NBRC116591_01510</name>
</gene>
<dbReference type="RefSeq" id="WP_353301303.1">
    <property type="nucleotide sequence ID" value="NZ_BAABWN010000001.1"/>
</dbReference>
<dbReference type="Pfam" id="PF19420">
    <property type="entry name" value="DDAH_eukar"/>
    <property type="match status" value="1"/>
</dbReference>
<evidence type="ECO:0000313" key="5">
    <source>
        <dbReference type="EMBL" id="GAA6166341.1"/>
    </source>
</evidence>